<reference evidence="1" key="1">
    <citation type="submission" date="2019-08" db="EMBL/GenBank/DDBJ databases">
        <authorList>
            <person name="Kucharzyk K."/>
            <person name="Murdoch R.W."/>
            <person name="Higgins S."/>
            <person name="Loffler F."/>
        </authorList>
    </citation>
    <scope>NUCLEOTIDE SEQUENCE</scope>
</reference>
<protein>
    <submittedName>
        <fullName evidence="1">Uncharacterized protein</fullName>
    </submittedName>
</protein>
<dbReference type="Pfam" id="PF10991">
    <property type="entry name" value="Enc34_ssDNA-bd"/>
    <property type="match status" value="1"/>
</dbReference>
<gene>
    <name evidence="1" type="ORF">SDC9_210294</name>
</gene>
<dbReference type="SUPFAM" id="SSF50249">
    <property type="entry name" value="Nucleic acid-binding proteins"/>
    <property type="match status" value="1"/>
</dbReference>
<dbReference type="InterPro" id="IPR012340">
    <property type="entry name" value="NA-bd_OB-fold"/>
</dbReference>
<dbReference type="Gene3D" id="2.40.50.140">
    <property type="entry name" value="Nucleic acid-binding proteins"/>
    <property type="match status" value="1"/>
</dbReference>
<organism evidence="1">
    <name type="scientific">bioreactor metagenome</name>
    <dbReference type="NCBI Taxonomy" id="1076179"/>
    <lineage>
        <taxon>unclassified sequences</taxon>
        <taxon>metagenomes</taxon>
        <taxon>ecological metagenomes</taxon>
    </lineage>
</organism>
<name>A0A645JFS4_9ZZZZ</name>
<comment type="caution">
    <text evidence="1">The sequence shown here is derived from an EMBL/GenBank/DDBJ whole genome shotgun (WGS) entry which is preliminary data.</text>
</comment>
<proteinExistence type="predicted"/>
<evidence type="ECO:0000313" key="1">
    <source>
        <dbReference type="EMBL" id="MPN62545.1"/>
    </source>
</evidence>
<accession>A0A645JFS4</accession>
<dbReference type="AlphaFoldDB" id="A0A645JFS4"/>
<sequence>MFARVTVNFFPYDNSGNRGVGCGLGNVMKTKDGEPFSGRTNAESDFASLEQTAPQFTPAINPITGLPM</sequence>
<dbReference type="InterPro" id="IPR022595">
    <property type="entry name" value="Enc34_ssDNA-bd"/>
</dbReference>
<dbReference type="EMBL" id="VSSQ01140695">
    <property type="protein sequence ID" value="MPN62545.1"/>
    <property type="molecule type" value="Genomic_DNA"/>
</dbReference>